<dbReference type="PROSITE" id="PS00086">
    <property type="entry name" value="CYTOCHROME_P450"/>
    <property type="match status" value="1"/>
</dbReference>
<dbReference type="GeneID" id="92037383"/>
<comment type="similarity">
    <text evidence="1 4">Belongs to the cytochrome P450 family.</text>
</comment>
<dbReference type="InterPro" id="IPR050196">
    <property type="entry name" value="Cytochrome_P450_Monoox"/>
</dbReference>
<keyword evidence="4" id="KW-0560">Oxidoreductase</keyword>
<dbReference type="InterPro" id="IPR001128">
    <property type="entry name" value="Cyt_P450"/>
</dbReference>
<keyword evidence="4" id="KW-0503">Monooxygenase</keyword>
<dbReference type="Gene3D" id="1.10.630.10">
    <property type="entry name" value="Cytochrome P450"/>
    <property type="match status" value="2"/>
</dbReference>
<organism evidence="5 6">
    <name type="scientific">Apiospora hydei</name>
    <dbReference type="NCBI Taxonomy" id="1337664"/>
    <lineage>
        <taxon>Eukaryota</taxon>
        <taxon>Fungi</taxon>
        <taxon>Dikarya</taxon>
        <taxon>Ascomycota</taxon>
        <taxon>Pezizomycotina</taxon>
        <taxon>Sordariomycetes</taxon>
        <taxon>Xylariomycetidae</taxon>
        <taxon>Amphisphaeriales</taxon>
        <taxon>Apiosporaceae</taxon>
        <taxon>Apiospora</taxon>
    </lineage>
</organism>
<dbReference type="RefSeq" id="XP_066674096.1">
    <property type="nucleotide sequence ID" value="XM_066804323.1"/>
</dbReference>
<evidence type="ECO:0000256" key="3">
    <source>
        <dbReference type="ARBA" id="ARBA00023004"/>
    </source>
</evidence>
<sequence length="464" mass="53515">TPIRREVRRFWLRRQGYLVDHNGAAIPEIKGESRFSRFNQGYQLSTQASLTAGNGPCLIWNGTRPEIILTQPEHVKEFYSRKAKEHLKPTNACMGHYFGRVMGQCAGVVNDDLWRSIRTVFDPHFSHQCAKAFLDPMRRELSRWRDQLPAVPGRADFVVEALEACRILPFKIIALSLYRDVLTDEMFDELLQLNVVHDKVLLTTWFGRRERSSFYNMLPTMAKNNMGTFEVEWEAYNLKVVRIATEKCIACPVKDMYEQVKAGTIGTANWLHTIDEILFANLDTELREEVLAQRQEANGSATSSDDVYERYLQRSDTLLEYTCMESTRLCPTVWFTLPEYATEDLWIGGYHIKAGTCFIIDWARLNTESPVYFPPPAFRDLSPLDYRWSMLRFGFGARKCIGKNFVVLIMKGFLLKVIAEYRLEIDGPSPTSGGWGATNVELRDDRFTVMPRQNVRFYSLAGQM</sequence>
<evidence type="ECO:0000256" key="2">
    <source>
        <dbReference type="ARBA" id="ARBA00022723"/>
    </source>
</evidence>
<dbReference type="PANTHER" id="PTHR24291">
    <property type="entry name" value="CYTOCHROME P450 FAMILY 4"/>
    <property type="match status" value="1"/>
</dbReference>
<dbReference type="SUPFAM" id="SSF48264">
    <property type="entry name" value="Cytochrome P450"/>
    <property type="match status" value="1"/>
</dbReference>
<dbReference type="PANTHER" id="PTHR24291:SF167">
    <property type="entry name" value="CYTOCHROME P450 MONOOXYGENASE GLIC"/>
    <property type="match status" value="1"/>
</dbReference>
<dbReference type="InterPro" id="IPR017972">
    <property type="entry name" value="Cyt_P450_CS"/>
</dbReference>
<comment type="caution">
    <text evidence="5">The sequence shown here is derived from an EMBL/GenBank/DDBJ whole genome shotgun (WGS) entry which is preliminary data.</text>
</comment>
<keyword evidence="3 4" id="KW-0408">Iron</keyword>
<evidence type="ECO:0000313" key="5">
    <source>
        <dbReference type="EMBL" id="KAK8093323.1"/>
    </source>
</evidence>
<proteinExistence type="inferred from homology"/>
<keyword evidence="2 4" id="KW-0479">Metal-binding</keyword>
<dbReference type="InterPro" id="IPR036396">
    <property type="entry name" value="Cyt_P450_sf"/>
</dbReference>
<evidence type="ECO:0000313" key="6">
    <source>
        <dbReference type="Proteomes" id="UP001433268"/>
    </source>
</evidence>
<name>A0ABR1X9J1_9PEZI</name>
<keyword evidence="4" id="KW-0349">Heme</keyword>
<evidence type="ECO:0000256" key="4">
    <source>
        <dbReference type="RuleBase" id="RU000461"/>
    </source>
</evidence>
<dbReference type="Pfam" id="PF00067">
    <property type="entry name" value="p450"/>
    <property type="match status" value="1"/>
</dbReference>
<accession>A0ABR1X9J1</accession>
<dbReference type="Proteomes" id="UP001433268">
    <property type="component" value="Unassembled WGS sequence"/>
</dbReference>
<protein>
    <submittedName>
        <fullName evidence="5">Cytochrome P450</fullName>
    </submittedName>
</protein>
<dbReference type="EMBL" id="JAQQWN010000002">
    <property type="protein sequence ID" value="KAK8093323.1"/>
    <property type="molecule type" value="Genomic_DNA"/>
</dbReference>
<reference evidence="5 6" key="1">
    <citation type="submission" date="2023-01" db="EMBL/GenBank/DDBJ databases">
        <title>Analysis of 21 Apiospora genomes using comparative genomics revels a genus with tremendous synthesis potential of carbohydrate active enzymes and secondary metabolites.</title>
        <authorList>
            <person name="Sorensen T."/>
        </authorList>
    </citation>
    <scope>NUCLEOTIDE SEQUENCE [LARGE SCALE GENOMIC DNA]</scope>
    <source>
        <strain evidence="5 6">CBS 114990</strain>
    </source>
</reference>
<feature type="non-terminal residue" evidence="5">
    <location>
        <position position="1"/>
    </location>
</feature>
<keyword evidence="6" id="KW-1185">Reference proteome</keyword>
<gene>
    <name evidence="5" type="ORF">PG997_000008</name>
</gene>
<evidence type="ECO:0000256" key="1">
    <source>
        <dbReference type="ARBA" id="ARBA00010617"/>
    </source>
</evidence>